<evidence type="ECO:0000256" key="2">
    <source>
        <dbReference type="ARBA" id="ARBA00004924"/>
    </source>
</evidence>
<comment type="catalytic activity">
    <reaction evidence="15">
        <text>L-lysine + NADPH + O2 = N(6)-hydroxy-L-lysine + NADP(+) + H2O</text>
        <dbReference type="Rhea" id="RHEA:23228"/>
        <dbReference type="ChEBI" id="CHEBI:15377"/>
        <dbReference type="ChEBI" id="CHEBI:15379"/>
        <dbReference type="ChEBI" id="CHEBI:32551"/>
        <dbReference type="ChEBI" id="CHEBI:57783"/>
        <dbReference type="ChEBI" id="CHEBI:57820"/>
        <dbReference type="ChEBI" id="CHEBI:58349"/>
        <dbReference type="EC" id="1.14.13.59"/>
    </reaction>
</comment>
<keyword evidence="9" id="KW-0560">Oxidoreductase</keyword>
<evidence type="ECO:0000256" key="9">
    <source>
        <dbReference type="ARBA" id="ARBA00023002"/>
    </source>
</evidence>
<feature type="region of interest" description="Disordered" evidence="16">
    <location>
        <begin position="445"/>
        <end position="476"/>
    </location>
</feature>
<comment type="similarity">
    <text evidence="3">Belongs to the lysine N(6)-hydroxylase/L-ornithine N(5)-oxygenase family.</text>
</comment>
<evidence type="ECO:0000256" key="4">
    <source>
        <dbReference type="ARBA" id="ARBA00013076"/>
    </source>
</evidence>
<evidence type="ECO:0000256" key="3">
    <source>
        <dbReference type="ARBA" id="ARBA00007588"/>
    </source>
</evidence>
<dbReference type="Pfam" id="PF13434">
    <property type="entry name" value="Lys_Orn_oxgnase"/>
    <property type="match status" value="1"/>
</dbReference>
<dbReference type="InterPro" id="IPR036188">
    <property type="entry name" value="FAD/NAD-bd_sf"/>
</dbReference>
<evidence type="ECO:0000256" key="15">
    <source>
        <dbReference type="ARBA" id="ARBA00048407"/>
    </source>
</evidence>
<feature type="compositionally biased region" description="Polar residues" evidence="16">
    <location>
        <begin position="448"/>
        <end position="461"/>
    </location>
</feature>
<comment type="pathway">
    <text evidence="2">Siderophore biosynthesis.</text>
</comment>
<evidence type="ECO:0000256" key="1">
    <source>
        <dbReference type="ARBA" id="ARBA00001974"/>
    </source>
</evidence>
<dbReference type="OrthoDB" id="7527071at2"/>
<feature type="compositionally biased region" description="Basic and acidic residues" evidence="16">
    <location>
        <begin position="465"/>
        <end position="476"/>
    </location>
</feature>
<dbReference type="EC" id="1.14.13.59" evidence="4"/>
<name>A0A1W2AMH0_9MICO</name>
<sequence length="476" mass="53364">MSEHTYDFVGIGLGPFNLGLAALTHDLPDLDGVFLEARDEFSWHPGMMLEGATIQVPFMADLVTMADPTSRFGFLNHLKQIGRLYPFYIRESFYPLRAEYDQYCRWVADQLDTIRWGHEVTAVEREADGTYLVTARLGDETVTSLRARHVVLGIGTEPTVPPVAEGLAGPVTHSGHYLEHRAALQDKESVTVIGSGQSAAEIYLDLLEGLPEHGYHLTWITRSPRFFPMEYTKLTLEMTSPEYARYFRELPMERRDVLLREQRNLYKGISGDLVDQIYDTLYRIRVETGAPVPTTLLTNSEVREASWDATTGRYLLGVHHEEQDAAVEVSSEGLVLATGYRPRTPHFLAPVADRIRRDARDRYDTGADYSVDLDGRIFVQNAEEHTHSVLAPDLGMGAYRNSVIINAITGREVYPVEERIAFQHFGVGEIESPVVRGFAASFEAPSSHLRTPPSSHLSQRAASPLDDRGTAEVMAR</sequence>
<dbReference type="PANTHER" id="PTHR42802:SF1">
    <property type="entry name" value="L-ORNITHINE N(5)-MONOOXYGENASE"/>
    <property type="match status" value="1"/>
</dbReference>
<evidence type="ECO:0000256" key="6">
    <source>
        <dbReference type="ARBA" id="ARBA00022630"/>
    </source>
</evidence>
<keyword evidence="10" id="KW-0503">Monooxygenase</keyword>
<accession>A0A1W2AMH0</accession>
<evidence type="ECO:0000256" key="14">
    <source>
        <dbReference type="ARBA" id="ARBA00032738"/>
    </source>
</evidence>
<evidence type="ECO:0000313" key="17">
    <source>
        <dbReference type="EMBL" id="SMC61886.1"/>
    </source>
</evidence>
<evidence type="ECO:0000256" key="5">
    <source>
        <dbReference type="ARBA" id="ARBA00016406"/>
    </source>
</evidence>
<evidence type="ECO:0000256" key="12">
    <source>
        <dbReference type="ARBA" id="ARBA00031158"/>
    </source>
</evidence>
<dbReference type="SUPFAM" id="SSF51905">
    <property type="entry name" value="FAD/NAD(P)-binding domain"/>
    <property type="match status" value="2"/>
</dbReference>
<evidence type="ECO:0000256" key="10">
    <source>
        <dbReference type="ARBA" id="ARBA00023033"/>
    </source>
</evidence>
<evidence type="ECO:0000256" key="11">
    <source>
        <dbReference type="ARBA" id="ARBA00029939"/>
    </source>
</evidence>
<dbReference type="AlphaFoldDB" id="A0A1W2AMH0"/>
<evidence type="ECO:0000256" key="8">
    <source>
        <dbReference type="ARBA" id="ARBA00022857"/>
    </source>
</evidence>
<organism evidence="17 18">
    <name type="scientific">Janibacter indicus</name>
    <dbReference type="NCBI Taxonomy" id="857417"/>
    <lineage>
        <taxon>Bacteria</taxon>
        <taxon>Bacillati</taxon>
        <taxon>Actinomycetota</taxon>
        <taxon>Actinomycetes</taxon>
        <taxon>Micrococcales</taxon>
        <taxon>Intrasporangiaceae</taxon>
        <taxon>Janibacter</taxon>
    </lineage>
</organism>
<dbReference type="EMBL" id="FWXN01000006">
    <property type="protein sequence ID" value="SMC61886.1"/>
    <property type="molecule type" value="Genomic_DNA"/>
</dbReference>
<dbReference type="Gene3D" id="3.50.50.60">
    <property type="entry name" value="FAD/NAD(P)-binding domain"/>
    <property type="match status" value="1"/>
</dbReference>
<dbReference type="InterPro" id="IPR025700">
    <property type="entry name" value="Lys/Orn_oxygenase"/>
</dbReference>
<evidence type="ECO:0000256" key="7">
    <source>
        <dbReference type="ARBA" id="ARBA00022827"/>
    </source>
</evidence>
<dbReference type="RefSeq" id="WP_084450819.1">
    <property type="nucleotide sequence ID" value="NZ_FWXN01000006.1"/>
</dbReference>
<protein>
    <recommendedName>
        <fullName evidence="5">L-lysine N6-monooxygenase MbtG</fullName>
        <ecNumber evidence="4">1.14.13.59</ecNumber>
    </recommendedName>
    <alternativeName>
        <fullName evidence="14">Lysine 6-N-hydroxylase</fullName>
    </alternativeName>
    <alternativeName>
        <fullName evidence="13">Lysine N6-hydroxylase</fullName>
    </alternativeName>
    <alternativeName>
        <fullName evidence="11">Lysine-N-oxygenase</fullName>
    </alternativeName>
    <alternativeName>
        <fullName evidence="12">Mycobactin synthase protein G</fullName>
    </alternativeName>
</protein>
<gene>
    <name evidence="17" type="ORF">SAMN06296429_10645</name>
</gene>
<dbReference type="PANTHER" id="PTHR42802">
    <property type="entry name" value="MONOOXYGENASE"/>
    <property type="match status" value="1"/>
</dbReference>
<keyword evidence="6" id="KW-0285">Flavoprotein</keyword>
<evidence type="ECO:0000256" key="13">
    <source>
        <dbReference type="ARBA" id="ARBA00032493"/>
    </source>
</evidence>
<evidence type="ECO:0000313" key="18">
    <source>
        <dbReference type="Proteomes" id="UP000192634"/>
    </source>
</evidence>
<dbReference type="GO" id="GO:0047091">
    <property type="term" value="F:L-lysine 6-monooxygenase (NADPH) activity"/>
    <property type="evidence" value="ECO:0007669"/>
    <property type="project" value="UniProtKB-EC"/>
</dbReference>
<proteinExistence type="inferred from homology"/>
<comment type="cofactor">
    <cofactor evidence="1">
        <name>FAD</name>
        <dbReference type="ChEBI" id="CHEBI:57692"/>
    </cofactor>
</comment>
<evidence type="ECO:0000256" key="16">
    <source>
        <dbReference type="SAM" id="MobiDB-lite"/>
    </source>
</evidence>
<keyword evidence="8" id="KW-0521">NADP</keyword>
<keyword evidence="7" id="KW-0274">FAD</keyword>
<dbReference type="Proteomes" id="UP000192634">
    <property type="component" value="Unassembled WGS sequence"/>
</dbReference>
<reference evidence="17 18" key="1">
    <citation type="submission" date="2017-04" db="EMBL/GenBank/DDBJ databases">
        <authorList>
            <person name="Afonso C.L."/>
            <person name="Miller P.J."/>
            <person name="Scott M.A."/>
            <person name="Spackman E."/>
            <person name="Goraichik I."/>
            <person name="Dimitrov K.M."/>
            <person name="Suarez D.L."/>
            <person name="Swayne D.E."/>
        </authorList>
    </citation>
    <scope>NUCLEOTIDE SEQUENCE [LARGE SCALE GENOMIC DNA]</scope>
    <source>
        <strain evidence="17 18">CGMCC 1.12511</strain>
    </source>
</reference>